<organism evidence="1 2">
    <name type="scientific">Ascochyta lentis</name>
    <dbReference type="NCBI Taxonomy" id="205686"/>
    <lineage>
        <taxon>Eukaryota</taxon>
        <taxon>Fungi</taxon>
        <taxon>Dikarya</taxon>
        <taxon>Ascomycota</taxon>
        <taxon>Pezizomycotina</taxon>
        <taxon>Dothideomycetes</taxon>
        <taxon>Pleosporomycetidae</taxon>
        <taxon>Pleosporales</taxon>
        <taxon>Pleosporineae</taxon>
        <taxon>Didymellaceae</taxon>
        <taxon>Ascochyta</taxon>
    </lineage>
</organism>
<proteinExistence type="predicted"/>
<reference evidence="1" key="2">
    <citation type="submission" date="2020-09" db="EMBL/GenBank/DDBJ databases">
        <title>Reference genome assembly for Australian Ascochyta lentis isolate Al4.</title>
        <authorList>
            <person name="Lee R.C."/>
            <person name="Farfan-Caceres L.M."/>
            <person name="Debler J.W."/>
            <person name="Williams A.H."/>
            <person name="Henares B.M."/>
        </authorList>
    </citation>
    <scope>NUCLEOTIDE SEQUENCE</scope>
    <source>
        <strain evidence="1">Al4</strain>
    </source>
</reference>
<name>A0A8H7JD07_9PLEO</name>
<evidence type="ECO:0000313" key="2">
    <source>
        <dbReference type="Proteomes" id="UP000651452"/>
    </source>
</evidence>
<dbReference type="PANTHER" id="PTHR36578:SF2">
    <property type="entry name" value="PA14 DOMAIN-CONTAINING PROTEIN"/>
    <property type="match status" value="1"/>
</dbReference>
<dbReference type="OrthoDB" id="271448at2759"/>
<evidence type="ECO:0000313" key="1">
    <source>
        <dbReference type="EMBL" id="KAF9700512.1"/>
    </source>
</evidence>
<dbReference type="Proteomes" id="UP000651452">
    <property type="component" value="Unassembled WGS sequence"/>
</dbReference>
<protein>
    <submittedName>
        <fullName evidence="1">Uncharacterized protein</fullName>
    </submittedName>
</protein>
<dbReference type="AlphaFoldDB" id="A0A8H7JD07"/>
<reference evidence="1" key="1">
    <citation type="submission" date="2018-12" db="EMBL/GenBank/DDBJ databases">
        <authorList>
            <person name="Syme R.A."/>
            <person name="Farfan-Caceres L."/>
            <person name="Lichtenzveig J."/>
        </authorList>
    </citation>
    <scope>NUCLEOTIDE SEQUENCE</scope>
    <source>
        <strain evidence="1">Al4</strain>
    </source>
</reference>
<sequence length="760" mass="82139">MLIQTVEYNQATAIADVVAGILETPVVDPGKERFNTRNVIHKRDEPAVTFQVLVPACQALQGVLYDSTEDQVADRIGKFLNDTALQDQAVNAITPAGYTKVFQNLKSASQANGYMGYTILSTYNVSECANICTRTLGCQAFNIYFERGPSQVPGTVCPDPLALVNAFCALWGGPVSTDNALNEGQYREQFHVVITASNGYVVSSSLNRLSSFAILAPLDCNGNDSYMGMRLLTDGAPFDGERCAAICDATTQYNIDHPPADSNVPPRLCKFYNTFIVSKNFISQGQYCAMYSQFWDPELYANNSGQYDGDGNHYTISSSEFFHNDTDVTSPVCPADVADLRDDFLAKVFCSSYILYTGSATVSTTTTNTATSEVCSTTTGTTIVTTTDDTSITPTPEVSPATSFDPTISSSLGLHLRDVSAGRVVQAVIDVYPDKVADPSITGTVPAKMTISGKDLSIAGAYSSATSEAISQLKARASGSIISSRDAFAPAVTPQPASTPAFSKRQAALTPAFFEGRDYRDVSSACSQIVDTVTRTTTYSAIPDATVRPIVDCSSASVCDDDSPPMLISGSFFNSSYKVDDIYYNISLPFEVCIYDDCSSTVHPTSNGVVTVGDFATGQYNNNRNDIPAADFPSETALFVYWDDLYIFPGQSHYMDYSICGQEGSRTVVFSWKLGRYQTVGPVFDGKFWSFSATFFENAPSRILLDYAQVPDLGASASVGLQSSAGASFKYSHLDTKIRSGLRLSFDTRYEGIGIDTNRR</sequence>
<dbReference type="EMBL" id="RZGK01000003">
    <property type="protein sequence ID" value="KAF9700512.1"/>
    <property type="molecule type" value="Genomic_DNA"/>
</dbReference>
<gene>
    <name evidence="1" type="ORF">EKO04_001514</name>
</gene>
<comment type="caution">
    <text evidence="1">The sequence shown here is derived from an EMBL/GenBank/DDBJ whole genome shotgun (WGS) entry which is preliminary data.</text>
</comment>
<dbReference type="PANTHER" id="PTHR36578">
    <property type="entry name" value="CHROMOSOME 15, WHOLE GENOME SHOTGUN SEQUENCE"/>
    <property type="match status" value="1"/>
</dbReference>
<keyword evidence="2" id="KW-1185">Reference proteome</keyword>
<accession>A0A8H7JD07</accession>